<feature type="transmembrane region" description="Helical" evidence="6">
    <location>
        <begin position="243"/>
        <end position="262"/>
    </location>
</feature>
<keyword evidence="4 6" id="KW-1133">Transmembrane helix</keyword>
<feature type="transmembrane region" description="Helical" evidence="6">
    <location>
        <begin position="312"/>
        <end position="341"/>
    </location>
</feature>
<gene>
    <name evidence="8" type="ORF">BJY01DRAFT_243850</name>
</gene>
<feature type="transmembrane region" description="Helical" evidence="6">
    <location>
        <begin position="379"/>
        <end position="397"/>
    </location>
</feature>
<feature type="transmembrane region" description="Helical" evidence="6">
    <location>
        <begin position="179"/>
        <end position="200"/>
    </location>
</feature>
<dbReference type="PANTHER" id="PTHR43791">
    <property type="entry name" value="PERMEASE-RELATED"/>
    <property type="match status" value="1"/>
</dbReference>
<comment type="subcellular location">
    <subcellularLocation>
        <location evidence="1">Membrane</location>
        <topology evidence="1">Multi-pass membrane protein</topology>
    </subcellularLocation>
</comment>
<keyword evidence="3 6" id="KW-0812">Transmembrane</keyword>
<keyword evidence="2" id="KW-0813">Transport</keyword>
<proteinExistence type="predicted"/>
<evidence type="ECO:0000256" key="3">
    <source>
        <dbReference type="ARBA" id="ARBA00022692"/>
    </source>
</evidence>
<feature type="transmembrane region" description="Helical" evidence="6">
    <location>
        <begin position="150"/>
        <end position="173"/>
    </location>
</feature>
<keyword evidence="9" id="KW-1185">Reference proteome</keyword>
<feature type="transmembrane region" description="Helical" evidence="6">
    <location>
        <begin position="409"/>
        <end position="428"/>
    </location>
</feature>
<sequence length="537" mass="60096">MTRKTEAVDEVQNAVQPHAPATEDIAIKSLKGTASYTDSIGPLFPRALTESADEGYDIFVANQDRPFTDEESKRVARKLDWHLLPCMCVFYGLNYVDKVIMGWAVLFTFKEDLGLVGNQYSWASSVFYFGYLAAQYPANFLLTRFSTSKVLAVGTITWGMIIVLHMACFNYAGLIALRFFLGVAESVASPGFVLYTSHWYTRQEQVMRTMTWGAMQGTFNILGCLLSYGLGHIDNTSIPSWKYIFLVLGAMSLITGVVWLIVMPEGPHDAKFLTEEERVIAVQRVAANMMGIKSYEWKYYQIWHCVRDPKTWFLAGFVFFSMLPNGGLTNFGSLVISGLGFGKFETLLVGLPSSIVSAGSMIIWAYFSTRHEGLRTWGMIGPMIPAIAGIASVYGTNNVPSANKWGRLVAYWLINSYAVTWPFTLTIVGQNIAGHTKRAATNVLLFMAFSAGNIAGPFFFRERDAPRYVLAITIILVCFCLCIFIAAGLRVYMIIANKRRDRKYGVVVRREGEVLEGVMLGMHDLTELENPDFRYVL</sequence>
<dbReference type="PANTHER" id="PTHR43791:SF70">
    <property type="entry name" value="MAJOR FACILITATOR SUPERFAMILY (MFS) PROFILE DOMAIN-CONTAINING PROTEIN"/>
    <property type="match status" value="1"/>
</dbReference>
<protein>
    <submittedName>
        <fullName evidence="8">MFS general substrate transporter</fullName>
    </submittedName>
</protein>
<feature type="transmembrane region" description="Helical" evidence="6">
    <location>
        <begin position="212"/>
        <end position="231"/>
    </location>
</feature>
<evidence type="ECO:0000259" key="7">
    <source>
        <dbReference type="PROSITE" id="PS50850"/>
    </source>
</evidence>
<evidence type="ECO:0000256" key="2">
    <source>
        <dbReference type="ARBA" id="ARBA00022448"/>
    </source>
</evidence>
<feature type="transmembrane region" description="Helical" evidence="6">
    <location>
        <begin position="347"/>
        <end position="367"/>
    </location>
</feature>
<evidence type="ECO:0000256" key="4">
    <source>
        <dbReference type="ARBA" id="ARBA00022989"/>
    </source>
</evidence>
<feature type="transmembrane region" description="Helical" evidence="6">
    <location>
        <begin position="466"/>
        <end position="493"/>
    </location>
</feature>
<feature type="transmembrane region" description="Helical" evidence="6">
    <location>
        <begin position="440"/>
        <end position="460"/>
    </location>
</feature>
<dbReference type="InterPro" id="IPR036259">
    <property type="entry name" value="MFS_trans_sf"/>
</dbReference>
<reference evidence="8 9" key="1">
    <citation type="submission" date="2024-07" db="EMBL/GenBank/DDBJ databases">
        <title>Section-level genome sequencing and comparative genomics of Aspergillus sections Usti and Cavernicolus.</title>
        <authorList>
            <consortium name="Lawrence Berkeley National Laboratory"/>
            <person name="Nybo J.L."/>
            <person name="Vesth T.C."/>
            <person name="Theobald S."/>
            <person name="Frisvad J.C."/>
            <person name="Larsen T.O."/>
            <person name="Kjaerboelling I."/>
            <person name="Rothschild-Mancinelli K."/>
            <person name="Lyhne E.K."/>
            <person name="Kogle M.E."/>
            <person name="Barry K."/>
            <person name="Clum A."/>
            <person name="Na H."/>
            <person name="Ledsgaard L."/>
            <person name="Lin J."/>
            <person name="Lipzen A."/>
            <person name="Kuo A."/>
            <person name="Riley R."/>
            <person name="Mondo S."/>
            <person name="Labutti K."/>
            <person name="Haridas S."/>
            <person name="Pangalinan J."/>
            <person name="Salamov A.A."/>
            <person name="Simmons B.A."/>
            <person name="Magnuson J.K."/>
            <person name="Chen J."/>
            <person name="Drula E."/>
            <person name="Henrissat B."/>
            <person name="Wiebenga A."/>
            <person name="Lubbers R.J."/>
            <person name="Gomes A.C."/>
            <person name="Makela M.R."/>
            <person name="Stajich J."/>
            <person name="Grigoriev I.V."/>
            <person name="Mortensen U.H."/>
            <person name="De Vries R.P."/>
            <person name="Baker S.E."/>
            <person name="Andersen M.R."/>
        </authorList>
    </citation>
    <scope>NUCLEOTIDE SEQUENCE [LARGE SCALE GENOMIC DNA]</scope>
    <source>
        <strain evidence="8 9">CBS 123904</strain>
    </source>
</reference>
<dbReference type="SUPFAM" id="SSF103473">
    <property type="entry name" value="MFS general substrate transporter"/>
    <property type="match status" value="1"/>
</dbReference>
<comment type="caution">
    <text evidence="8">The sequence shown here is derived from an EMBL/GenBank/DDBJ whole genome shotgun (WGS) entry which is preliminary data.</text>
</comment>
<dbReference type="Pfam" id="PF07690">
    <property type="entry name" value="MFS_1"/>
    <property type="match status" value="1"/>
</dbReference>
<evidence type="ECO:0000256" key="5">
    <source>
        <dbReference type="ARBA" id="ARBA00023136"/>
    </source>
</evidence>
<accession>A0ABR4KNJ5</accession>
<feature type="transmembrane region" description="Helical" evidence="6">
    <location>
        <begin position="83"/>
        <end position="107"/>
    </location>
</feature>
<keyword evidence="5 6" id="KW-0472">Membrane</keyword>
<name>A0ABR4KNJ5_9EURO</name>
<dbReference type="EMBL" id="JBFXLU010000017">
    <property type="protein sequence ID" value="KAL2853853.1"/>
    <property type="molecule type" value="Genomic_DNA"/>
</dbReference>
<evidence type="ECO:0000256" key="1">
    <source>
        <dbReference type="ARBA" id="ARBA00004141"/>
    </source>
</evidence>
<evidence type="ECO:0000256" key="6">
    <source>
        <dbReference type="SAM" id="Phobius"/>
    </source>
</evidence>
<dbReference type="InterPro" id="IPR011701">
    <property type="entry name" value="MFS"/>
</dbReference>
<feature type="domain" description="Major facilitator superfamily (MFS) profile" evidence="7">
    <location>
        <begin position="83"/>
        <end position="490"/>
    </location>
</feature>
<evidence type="ECO:0000313" key="8">
    <source>
        <dbReference type="EMBL" id="KAL2853853.1"/>
    </source>
</evidence>
<dbReference type="PROSITE" id="PS50850">
    <property type="entry name" value="MFS"/>
    <property type="match status" value="1"/>
</dbReference>
<dbReference type="Gene3D" id="1.20.1250.20">
    <property type="entry name" value="MFS general substrate transporter like domains"/>
    <property type="match status" value="2"/>
</dbReference>
<feature type="transmembrane region" description="Helical" evidence="6">
    <location>
        <begin position="119"/>
        <end position="138"/>
    </location>
</feature>
<dbReference type="InterPro" id="IPR020846">
    <property type="entry name" value="MFS_dom"/>
</dbReference>
<dbReference type="Proteomes" id="UP001610446">
    <property type="component" value="Unassembled WGS sequence"/>
</dbReference>
<organism evidence="8 9">
    <name type="scientific">Aspergillus pseudoustus</name>
    <dbReference type="NCBI Taxonomy" id="1810923"/>
    <lineage>
        <taxon>Eukaryota</taxon>
        <taxon>Fungi</taxon>
        <taxon>Dikarya</taxon>
        <taxon>Ascomycota</taxon>
        <taxon>Pezizomycotina</taxon>
        <taxon>Eurotiomycetes</taxon>
        <taxon>Eurotiomycetidae</taxon>
        <taxon>Eurotiales</taxon>
        <taxon>Aspergillaceae</taxon>
        <taxon>Aspergillus</taxon>
        <taxon>Aspergillus subgen. Nidulantes</taxon>
    </lineage>
</organism>
<evidence type="ECO:0000313" key="9">
    <source>
        <dbReference type="Proteomes" id="UP001610446"/>
    </source>
</evidence>